<gene>
    <name evidence="1" type="ORF">MCOR_33895</name>
</gene>
<dbReference type="AlphaFoldDB" id="A0A6J8CVF8"/>
<dbReference type="Proteomes" id="UP000507470">
    <property type="component" value="Unassembled WGS sequence"/>
</dbReference>
<evidence type="ECO:0000313" key="1">
    <source>
        <dbReference type="EMBL" id="CAC5399651.1"/>
    </source>
</evidence>
<dbReference type="OrthoDB" id="10317886at2759"/>
<evidence type="ECO:0000313" key="2">
    <source>
        <dbReference type="Proteomes" id="UP000507470"/>
    </source>
</evidence>
<protein>
    <submittedName>
        <fullName evidence="1">Uncharacterized protein</fullName>
    </submittedName>
</protein>
<organism evidence="1 2">
    <name type="scientific">Mytilus coruscus</name>
    <name type="common">Sea mussel</name>
    <dbReference type="NCBI Taxonomy" id="42192"/>
    <lineage>
        <taxon>Eukaryota</taxon>
        <taxon>Metazoa</taxon>
        <taxon>Spiralia</taxon>
        <taxon>Lophotrochozoa</taxon>
        <taxon>Mollusca</taxon>
        <taxon>Bivalvia</taxon>
        <taxon>Autobranchia</taxon>
        <taxon>Pteriomorphia</taxon>
        <taxon>Mytilida</taxon>
        <taxon>Mytiloidea</taxon>
        <taxon>Mytilidae</taxon>
        <taxon>Mytilinae</taxon>
        <taxon>Mytilus</taxon>
    </lineage>
</organism>
<proteinExistence type="predicted"/>
<dbReference type="InterPro" id="IPR036770">
    <property type="entry name" value="Ankyrin_rpt-contain_sf"/>
</dbReference>
<reference evidence="1 2" key="1">
    <citation type="submission" date="2020-06" db="EMBL/GenBank/DDBJ databases">
        <authorList>
            <person name="Li R."/>
            <person name="Bekaert M."/>
        </authorList>
    </citation>
    <scope>NUCLEOTIDE SEQUENCE [LARGE SCALE GENOMIC DNA]</scope>
    <source>
        <strain evidence="2">wild</strain>
    </source>
</reference>
<dbReference type="EMBL" id="CACVKT020006043">
    <property type="protein sequence ID" value="CAC5399651.1"/>
    <property type="molecule type" value="Genomic_DNA"/>
</dbReference>
<keyword evidence="2" id="KW-1185">Reference proteome</keyword>
<name>A0A6J8CVF8_MYTCO</name>
<dbReference type="SUPFAM" id="SSF48403">
    <property type="entry name" value="Ankyrin repeat"/>
    <property type="match status" value="1"/>
</dbReference>
<dbReference type="Gene3D" id="1.25.40.20">
    <property type="entry name" value="Ankyrin repeat-containing domain"/>
    <property type="match status" value="1"/>
</dbReference>
<sequence>MNNCGYQSERILLNTFWTYREYGKRFNWLVDRVKLTRKEKYEFVLAVKNKPEDDVITFIREHPWLLSCMFWFDTYSCTKEKGTKTEHVGNCSCSQDLEICTKEGIDEDEIINRLEISIAFGMCPHLILAKYGVSVSCEQEITSADVFKVWDTNDMTENVRHFSRPSAGVYLIHLLILYCKLKTLTAVLPLYTTVKMKIEDMVSVKHHISPVLFAVAHYRISMANMIAQNFPHFPEDLALREPCKVDIDCLRYGELYMALMTNQFNGFTMLLPFHPNNCCVGRLVETWKLWAEKLGKCIEDKRKVEADLLLSPKKIPIMGYNHLFQYAYQTGCYSIYYTVLKDKKFHRQFLNRKQDVHISETLNEMMGKAVFTGDPNVVQLFVNYGFNVNATFSKITVLKWAEYLAYDDVCKVLESSKAFRKRYNGDSFFICLIKYCVFRYTHPFNLPIDPLPIIHQACESGNCPIWPFDALLFAFNYEQYDIVKYLLLRGCDVSCIVENLVYKKISTFLYLLIRSNAKLNINAVLKLYTKGIYRHIINTGSEPDVLDMTDDVAGYCLNANKEAFIRNNLQRTSIDKSEDDFAQFADWIGQPHSLKNLCRRCLRSTYRGAKYIVFMKSIKPVVPASIHSYLSMLDFLQLLLPASEQREIENKTKNAEEYILKCVPDHYELHLRDSNCIDMLD</sequence>
<accession>A0A6J8CVF8</accession>